<dbReference type="InterPro" id="IPR007110">
    <property type="entry name" value="Ig-like_dom"/>
</dbReference>
<dbReference type="InterPro" id="IPR008964">
    <property type="entry name" value="Invasin/intimin_cell_adhesion"/>
</dbReference>
<dbReference type="PANTHER" id="PTHR43308:SF5">
    <property type="entry name" value="S-LAYER PROTEIN _ PEPTIDOGLYCAN ENDO-BETA-N-ACETYLGLUCOSAMINIDASE"/>
    <property type="match status" value="1"/>
</dbReference>
<dbReference type="InterPro" id="IPR003599">
    <property type="entry name" value="Ig_sub"/>
</dbReference>
<dbReference type="RefSeq" id="WP_285747632.1">
    <property type="nucleotide sequence ID" value="NZ_CP127162.1"/>
</dbReference>
<feature type="domain" description="Ig-like" evidence="2">
    <location>
        <begin position="246"/>
        <end position="330"/>
    </location>
</feature>
<feature type="domain" description="SLH" evidence="3">
    <location>
        <begin position="1188"/>
        <end position="1251"/>
    </location>
</feature>
<dbReference type="InterPro" id="IPR001119">
    <property type="entry name" value="SLH_dom"/>
</dbReference>
<evidence type="ECO:0000313" key="5">
    <source>
        <dbReference type="Proteomes" id="UP001236415"/>
    </source>
</evidence>
<organism evidence="4 5">
    <name type="scientific">Paenibacillus polygoni</name>
    <dbReference type="NCBI Taxonomy" id="3050112"/>
    <lineage>
        <taxon>Bacteria</taxon>
        <taxon>Bacillati</taxon>
        <taxon>Bacillota</taxon>
        <taxon>Bacilli</taxon>
        <taxon>Bacillales</taxon>
        <taxon>Paenibacillaceae</taxon>
        <taxon>Paenibacillus</taxon>
    </lineage>
</organism>
<evidence type="ECO:0000259" key="3">
    <source>
        <dbReference type="PROSITE" id="PS51272"/>
    </source>
</evidence>
<gene>
    <name evidence="4" type="ORF">QPK24_07825</name>
</gene>
<keyword evidence="5" id="KW-1185">Reference proteome</keyword>
<dbReference type="InterPro" id="IPR003343">
    <property type="entry name" value="Big_2"/>
</dbReference>
<sequence>MYKLSSKSKALGQIFLVFVLISGTLFSGPLTANAETRNTDIITTQFSGTLDTNSTFVRPEMPGDVYFDEHGQEANPLLVDSTWYFQEGNNSLECGNENYTVCGIWFDNQDFTGIEYPFKVTVRKHEEIPYQRNYFYRTISPTVDGDYNFVVTPPGAENNEDALDDTVLYLYKDSFDDEHPLNNLIVGNDDISVDNEILLSRINKIHLKAGVTYYMVMTGFEEGNTGSVSFEVTGPGGVSVTNPDVPAVISVTVTPSSAEVIQGESKQLTATVDVVGEAEQTVAWSSSDASKVAVNDKGIVTVASGADPGDYTITATSTVDPNKSSTSTITVTPAPAVKSVTVTPSNANVVQGGSQQLTANVGVVGGAAETVTWVSNDASKKVTVDQTGNVTVALDAEQREYTITATSTEDLSKSSTSTIKVTRAPVESAVTSVEVSPSSANVVQGRSQQLSTAVEVVGGAAKTVSWSSSDATGKVTVDENGNVGVASDADPREYTITATSTVDPSKLSTSKITVIPAPAVIGVTVTPSSVNVTQGESKQLTADVDVVGGAAKTVSWSSSDATGKVTVDENGNVGVASDADPREYTITATSTVDPSKLSTSKITVVPAPAVIGITVTPSSVNVTQGESKQLTADVDVVGGADQTVIWSSSDDTGKVIVDETGKVTVAMDAKLGEYTITATSKENNSKHASSVITVTEALTYNTAEISDQTMAPLTEGYSTETQETKSITVSNTGTGNLTNLRAELTAGNVGAFEMTPVVGEIDSGEEDTFTVRAKDGLATGTYRATVSLTADHMSAVSFQVFQVVEPQSVTTNPLPPVAPEPTKPEPTTPETTTPEPSIPEPTTPEPTTPEPSIPEPTKPDPTKPDPTKPEPTTPEPATPEPTIPTPIIAVPSVPATPAQPEDHAVEVLVNGKVEKAGTLVNSTVNNHTVSAVVVDPVKLNQKLTAEGDHAIVTIPVTSGADIVIGELNGQMVKNMEQKQAVVKIQTNNATYTLPAQQINIDAISNQIGQQIALSDIKIQIQISVPRSGMGEVVQHAAADGGFSIVTPLLDFSIQGSYGNTKVDITQFDAYVERTVTLPEGIDPNKITTGIVVEPDGSVRHVPTKVVEKNGIYSAVINSLTNSTYSVVWHPLEFKDVANHWAKAAVNDMGSRMIVEGTGEGLYSPNQEITRAEFAAIIVRALGLKAENSSSSFTDVSAPSWYAGSIQTAYNYKLINGFKDGTFRPIDKITREQAMVILSKAMTLTGLKENLSQENTSEILSLFADSTKVSTWAKEHTAAALHAGIINGKNMKMLAPKDDVTRAEIAVIMQRLLQKSGLI</sequence>
<dbReference type="EMBL" id="CP127162">
    <property type="protein sequence ID" value="WIV20581.1"/>
    <property type="molecule type" value="Genomic_DNA"/>
</dbReference>
<dbReference type="Pfam" id="PF00395">
    <property type="entry name" value="SLH"/>
    <property type="match status" value="3"/>
</dbReference>
<feature type="domain" description="SLH" evidence="3">
    <location>
        <begin position="1128"/>
        <end position="1187"/>
    </location>
</feature>
<feature type="compositionally biased region" description="Basic and acidic residues" evidence="1">
    <location>
        <begin position="857"/>
        <end position="868"/>
    </location>
</feature>
<dbReference type="PROSITE" id="PS51272">
    <property type="entry name" value="SLH"/>
    <property type="match status" value="3"/>
</dbReference>
<evidence type="ECO:0000313" key="4">
    <source>
        <dbReference type="EMBL" id="WIV20581.1"/>
    </source>
</evidence>
<feature type="compositionally biased region" description="Pro residues" evidence="1">
    <location>
        <begin position="869"/>
        <end position="884"/>
    </location>
</feature>
<evidence type="ECO:0000259" key="2">
    <source>
        <dbReference type="PROSITE" id="PS50835"/>
    </source>
</evidence>
<dbReference type="SMART" id="SM00635">
    <property type="entry name" value="BID_2"/>
    <property type="match status" value="5"/>
</dbReference>
<feature type="compositionally biased region" description="Pro residues" evidence="1">
    <location>
        <begin position="813"/>
        <end position="827"/>
    </location>
</feature>
<dbReference type="InterPro" id="IPR013783">
    <property type="entry name" value="Ig-like_fold"/>
</dbReference>
<dbReference type="Proteomes" id="UP001236415">
    <property type="component" value="Chromosome"/>
</dbReference>
<dbReference type="PROSITE" id="PS50835">
    <property type="entry name" value="IG_LIKE"/>
    <property type="match status" value="1"/>
</dbReference>
<protein>
    <submittedName>
        <fullName evidence="4">Ig-like domain-containing protein</fullName>
    </submittedName>
</protein>
<proteinExistence type="predicted"/>
<dbReference type="SMART" id="SM00409">
    <property type="entry name" value="IG"/>
    <property type="match status" value="4"/>
</dbReference>
<feature type="region of interest" description="Disordered" evidence="1">
    <location>
        <begin position="809"/>
        <end position="898"/>
    </location>
</feature>
<reference evidence="4 5" key="1">
    <citation type="submission" date="2023-06" db="EMBL/GenBank/DDBJ databases">
        <title>Paenibacillus polygonum sp. nov., an endophytic bacterium, isolated from Polygonum lapathifolium L. in Nanji Wetland National Nature Reserve, South of Poyang Lake, Jiangxi Province, China.</title>
        <authorList>
            <person name="Yu Z."/>
        </authorList>
    </citation>
    <scope>NUCLEOTIDE SEQUENCE [LARGE SCALE GENOMIC DNA]</scope>
    <source>
        <strain evidence="4 5">C31</strain>
    </source>
</reference>
<evidence type="ECO:0000256" key="1">
    <source>
        <dbReference type="SAM" id="MobiDB-lite"/>
    </source>
</evidence>
<dbReference type="Pfam" id="PF02368">
    <property type="entry name" value="Big_2"/>
    <property type="match status" value="5"/>
</dbReference>
<accession>A0ABY8X801</accession>
<feature type="compositionally biased region" description="Pro residues" evidence="1">
    <location>
        <begin position="836"/>
        <end position="856"/>
    </location>
</feature>
<dbReference type="Gene3D" id="2.60.40.10">
    <property type="entry name" value="Immunoglobulins"/>
    <property type="match status" value="1"/>
</dbReference>
<dbReference type="SUPFAM" id="SSF49373">
    <property type="entry name" value="Invasin/intimin cell-adhesion fragments"/>
    <property type="match status" value="2"/>
</dbReference>
<name>A0ABY8X801_9BACL</name>
<feature type="domain" description="SLH" evidence="3">
    <location>
        <begin position="1259"/>
        <end position="1318"/>
    </location>
</feature>
<dbReference type="InterPro" id="IPR051465">
    <property type="entry name" value="Cell_Envelope_Struct_Comp"/>
</dbReference>
<dbReference type="Gene3D" id="2.60.40.1080">
    <property type="match status" value="5"/>
</dbReference>
<dbReference type="PANTHER" id="PTHR43308">
    <property type="entry name" value="OUTER MEMBRANE PROTEIN ALPHA-RELATED"/>
    <property type="match status" value="1"/>
</dbReference>